<dbReference type="AlphaFoldDB" id="A0A2S0KPE5"/>
<dbReference type="HAMAP" id="MF_00274">
    <property type="entry name" value="DNA_YbaB_EbfC"/>
    <property type="match status" value="1"/>
</dbReference>
<dbReference type="InterPro" id="IPR004401">
    <property type="entry name" value="YbaB/EbfC"/>
</dbReference>
<comment type="similarity">
    <text evidence="2">Belongs to the YbaB/EbfC family.</text>
</comment>
<dbReference type="OrthoDB" id="9795263at2"/>
<dbReference type="GO" id="GO:0043590">
    <property type="term" value="C:bacterial nucleoid"/>
    <property type="evidence" value="ECO:0007669"/>
    <property type="project" value="UniProtKB-UniRule"/>
</dbReference>
<dbReference type="Gene3D" id="3.30.1310.10">
    <property type="entry name" value="Nucleoid-associated protein YbaB-like domain"/>
    <property type="match status" value="1"/>
</dbReference>
<evidence type="ECO:0000313" key="5">
    <source>
        <dbReference type="Proteomes" id="UP000237947"/>
    </source>
</evidence>
<comment type="function">
    <text evidence="2">Binds to DNA and alters its conformation. May be involved in regulation of gene expression, nucleoid organization and DNA protection.</text>
</comment>
<dbReference type="PANTHER" id="PTHR33449">
    <property type="entry name" value="NUCLEOID-ASSOCIATED PROTEIN YBAB"/>
    <property type="match status" value="1"/>
</dbReference>
<dbReference type="RefSeq" id="WP_106012858.1">
    <property type="nucleotide sequence ID" value="NZ_CP027226.1"/>
</dbReference>
<evidence type="ECO:0000256" key="1">
    <source>
        <dbReference type="ARBA" id="ARBA00023125"/>
    </source>
</evidence>
<dbReference type="NCBIfam" id="TIGR00103">
    <property type="entry name" value="DNA_YbaB_EbfC"/>
    <property type="match status" value="1"/>
</dbReference>
<dbReference type="PANTHER" id="PTHR33449:SF1">
    <property type="entry name" value="NUCLEOID-ASSOCIATED PROTEIN YBAB"/>
    <property type="match status" value="1"/>
</dbReference>
<dbReference type="GO" id="GO:0005829">
    <property type="term" value="C:cytosol"/>
    <property type="evidence" value="ECO:0007669"/>
    <property type="project" value="TreeGrafter"/>
</dbReference>
<keyword evidence="1 2" id="KW-0238">DNA-binding</keyword>
<dbReference type="InterPro" id="IPR036894">
    <property type="entry name" value="YbaB-like_sf"/>
</dbReference>
<evidence type="ECO:0000256" key="2">
    <source>
        <dbReference type="HAMAP-Rule" id="MF_00274"/>
    </source>
</evidence>
<protein>
    <recommendedName>
        <fullName evidence="2">Nucleoid-associated protein C5Q98_06675</fullName>
    </recommendedName>
</protein>
<dbReference type="GO" id="GO:0003677">
    <property type="term" value="F:DNA binding"/>
    <property type="evidence" value="ECO:0007669"/>
    <property type="project" value="UniProtKB-UniRule"/>
</dbReference>
<sequence length="119" mass="12215">MAKKRGGFPGGFGGGNINQLMKQAQKMQADLAKAQEEIADLVVEHTAGGGMVSVKMNGEHELLELNIDPDALDPEDVDILQDTIIAAINGANKKLAEESDSKMGGIAGGLPGGLGGLGF</sequence>
<comment type="subcellular location">
    <subcellularLocation>
        <location evidence="2">Cytoplasm</location>
        <location evidence="2">Nucleoid</location>
    </subcellularLocation>
</comment>
<dbReference type="EMBL" id="CP027226">
    <property type="protein sequence ID" value="AVM42910.1"/>
    <property type="molecule type" value="Genomic_DNA"/>
</dbReference>
<organism evidence="4 5">
    <name type="scientific">Fastidiosipila sanguinis</name>
    <dbReference type="NCBI Taxonomy" id="236753"/>
    <lineage>
        <taxon>Bacteria</taxon>
        <taxon>Bacillati</taxon>
        <taxon>Bacillota</taxon>
        <taxon>Clostridia</taxon>
        <taxon>Eubacteriales</taxon>
        <taxon>Oscillospiraceae</taxon>
        <taxon>Fastidiosipila</taxon>
    </lineage>
</organism>
<dbReference type="Proteomes" id="UP000237947">
    <property type="component" value="Chromosome"/>
</dbReference>
<evidence type="ECO:0000313" key="4">
    <source>
        <dbReference type="EMBL" id="AVM42910.1"/>
    </source>
</evidence>
<proteinExistence type="inferred from homology"/>
<gene>
    <name evidence="4" type="ORF">C5Q98_06675</name>
</gene>
<dbReference type="KEGG" id="fsa:C5Q98_06675"/>
<comment type="subunit">
    <text evidence="2">Homodimer.</text>
</comment>
<feature type="coiled-coil region" evidence="3">
    <location>
        <begin position="17"/>
        <end position="44"/>
    </location>
</feature>
<dbReference type="Pfam" id="PF02575">
    <property type="entry name" value="YbaB_DNA_bd"/>
    <property type="match status" value="1"/>
</dbReference>
<dbReference type="SUPFAM" id="SSF82607">
    <property type="entry name" value="YbaB-like"/>
    <property type="match status" value="1"/>
</dbReference>
<dbReference type="PIRSF" id="PIRSF004555">
    <property type="entry name" value="UCP004555"/>
    <property type="match status" value="1"/>
</dbReference>
<name>A0A2S0KPE5_9FIRM</name>
<keyword evidence="2" id="KW-0963">Cytoplasm</keyword>
<evidence type="ECO:0000256" key="3">
    <source>
        <dbReference type="SAM" id="Coils"/>
    </source>
</evidence>
<keyword evidence="3" id="KW-0175">Coiled coil</keyword>
<keyword evidence="5" id="KW-1185">Reference proteome</keyword>
<accession>A0A2S0KPE5</accession>
<reference evidence="5" key="1">
    <citation type="submission" date="2018-02" db="EMBL/GenBank/DDBJ databases">
        <authorList>
            <person name="Holder M.E."/>
            <person name="Ajami N.J."/>
            <person name="Petrosino J.F."/>
        </authorList>
    </citation>
    <scope>NUCLEOTIDE SEQUENCE [LARGE SCALE GENOMIC DNA]</scope>
    <source>
        <strain evidence="5">CCUG 47711</strain>
    </source>
</reference>